<protein>
    <submittedName>
        <fullName evidence="1">Uncharacterized protein</fullName>
    </submittedName>
</protein>
<accession>A0A285AZL5</accession>
<evidence type="ECO:0000313" key="1">
    <source>
        <dbReference type="EMBL" id="SNU34141.1"/>
    </source>
</evidence>
<dbReference type="AlphaFoldDB" id="A0A285AZL5"/>
<reference evidence="2" key="1">
    <citation type="submission" date="2017-08" db="EMBL/GenBank/DDBJ databases">
        <authorList>
            <person name="Brisse S."/>
        </authorList>
    </citation>
    <scope>NUCLEOTIDE SEQUENCE [LARGE SCALE GENOMIC DNA]</scope>
    <source>
        <strain evidence="2">06D021</strain>
    </source>
</reference>
<sequence>MPIIHNDLQEDANNKSLLKSGAMLLDSYLYLSKINPIAMIKNQGRRYMPIGSSFNEIKRRVQCPWNNQK</sequence>
<name>A0A285AZL5_9ENTR</name>
<evidence type="ECO:0000313" key="2">
    <source>
        <dbReference type="Proteomes" id="UP000220639"/>
    </source>
</evidence>
<proteinExistence type="predicted"/>
<organism evidence="1 2">
    <name type="scientific">Klebsiella grimontii</name>
    <dbReference type="NCBI Taxonomy" id="2058152"/>
    <lineage>
        <taxon>Bacteria</taxon>
        <taxon>Pseudomonadati</taxon>
        <taxon>Pseudomonadota</taxon>
        <taxon>Gammaproteobacteria</taxon>
        <taxon>Enterobacterales</taxon>
        <taxon>Enterobacteriaceae</taxon>
        <taxon>Klebsiella/Raoultella group</taxon>
        <taxon>Klebsiella</taxon>
    </lineage>
</organism>
<gene>
    <name evidence="1" type="ORF">KOSB73_220260</name>
</gene>
<dbReference type="Proteomes" id="UP000220639">
    <property type="component" value="Unassembled WGS sequence"/>
</dbReference>
<dbReference type="EMBL" id="FZTC01000015">
    <property type="protein sequence ID" value="SNU34141.1"/>
    <property type="molecule type" value="Genomic_DNA"/>
</dbReference>